<gene>
    <name evidence="5" type="ORF">CUNI_LOCUS15346</name>
</gene>
<dbReference type="InterPro" id="IPR050907">
    <property type="entry name" value="SRSF"/>
</dbReference>
<dbReference type="AlphaFoldDB" id="A0A8S3ZPP4"/>
<feature type="compositionally biased region" description="Low complexity" evidence="3">
    <location>
        <begin position="1"/>
        <end position="15"/>
    </location>
</feature>
<evidence type="ECO:0000256" key="2">
    <source>
        <dbReference type="PROSITE-ProRule" id="PRU00176"/>
    </source>
</evidence>
<dbReference type="InterPro" id="IPR035979">
    <property type="entry name" value="RBD_domain_sf"/>
</dbReference>
<reference evidence="5" key="1">
    <citation type="submission" date="2021-04" db="EMBL/GenBank/DDBJ databases">
        <authorList>
            <consortium name="Molecular Ecology Group"/>
        </authorList>
    </citation>
    <scope>NUCLEOTIDE SEQUENCE</scope>
</reference>
<dbReference type="Proteomes" id="UP000678393">
    <property type="component" value="Unassembled WGS sequence"/>
</dbReference>
<evidence type="ECO:0000313" key="6">
    <source>
        <dbReference type="Proteomes" id="UP000678393"/>
    </source>
</evidence>
<dbReference type="Gene3D" id="3.30.70.330">
    <property type="match status" value="1"/>
</dbReference>
<feature type="non-terminal residue" evidence="5">
    <location>
        <position position="1"/>
    </location>
</feature>
<dbReference type="EMBL" id="CAJHNH020003672">
    <property type="protein sequence ID" value="CAG5129788.1"/>
    <property type="molecule type" value="Genomic_DNA"/>
</dbReference>
<evidence type="ECO:0000259" key="4">
    <source>
        <dbReference type="PROSITE" id="PS50102"/>
    </source>
</evidence>
<dbReference type="PANTHER" id="PTHR23147">
    <property type="entry name" value="SERINE/ARGININE RICH SPLICING FACTOR"/>
    <property type="match status" value="1"/>
</dbReference>
<feature type="domain" description="RRM" evidence="4">
    <location>
        <begin position="26"/>
        <end position="103"/>
    </location>
</feature>
<dbReference type="InterPro" id="IPR000504">
    <property type="entry name" value="RRM_dom"/>
</dbReference>
<dbReference type="SMART" id="SM00361">
    <property type="entry name" value="RRM_1"/>
    <property type="match status" value="1"/>
</dbReference>
<dbReference type="SMART" id="SM00360">
    <property type="entry name" value="RRM"/>
    <property type="match status" value="1"/>
</dbReference>
<dbReference type="PROSITE" id="PS50102">
    <property type="entry name" value="RRM"/>
    <property type="match status" value="1"/>
</dbReference>
<dbReference type="SUPFAM" id="SSF54928">
    <property type="entry name" value="RNA-binding domain, RBD"/>
    <property type="match status" value="1"/>
</dbReference>
<sequence>MSYRNNSSNNSNPRRSSNEGGNFGGYRVYVGDIGQRICKSDLEREFTQYGPVTDVWMGKKREPSAPDYAFIVFRYPDDAEEAVRDRNGRKLCGRIVRVEHARPIGSNARRGRGGNYGGNYGGGGGNRDYNNYQRGGNTSRRRSQSRERGGSR</sequence>
<feature type="compositionally biased region" description="Gly residues" evidence="3">
    <location>
        <begin position="113"/>
        <end position="126"/>
    </location>
</feature>
<evidence type="ECO:0000256" key="1">
    <source>
        <dbReference type="ARBA" id="ARBA00022884"/>
    </source>
</evidence>
<dbReference type="InterPro" id="IPR012677">
    <property type="entry name" value="Nucleotide-bd_a/b_plait_sf"/>
</dbReference>
<name>A0A8S3ZPP4_9EUPU</name>
<accession>A0A8S3ZPP4</accession>
<keyword evidence="6" id="KW-1185">Reference proteome</keyword>
<evidence type="ECO:0000313" key="5">
    <source>
        <dbReference type="EMBL" id="CAG5129788.1"/>
    </source>
</evidence>
<feature type="region of interest" description="Disordered" evidence="3">
    <location>
        <begin position="100"/>
        <end position="152"/>
    </location>
</feature>
<proteinExistence type="predicted"/>
<organism evidence="5 6">
    <name type="scientific">Candidula unifasciata</name>
    <dbReference type="NCBI Taxonomy" id="100452"/>
    <lineage>
        <taxon>Eukaryota</taxon>
        <taxon>Metazoa</taxon>
        <taxon>Spiralia</taxon>
        <taxon>Lophotrochozoa</taxon>
        <taxon>Mollusca</taxon>
        <taxon>Gastropoda</taxon>
        <taxon>Heterobranchia</taxon>
        <taxon>Euthyneura</taxon>
        <taxon>Panpulmonata</taxon>
        <taxon>Eupulmonata</taxon>
        <taxon>Stylommatophora</taxon>
        <taxon>Helicina</taxon>
        <taxon>Helicoidea</taxon>
        <taxon>Geomitridae</taxon>
        <taxon>Candidula</taxon>
    </lineage>
</organism>
<dbReference type="OrthoDB" id="5970at2759"/>
<evidence type="ECO:0000256" key="3">
    <source>
        <dbReference type="SAM" id="MobiDB-lite"/>
    </source>
</evidence>
<feature type="region of interest" description="Disordered" evidence="3">
    <location>
        <begin position="1"/>
        <end position="21"/>
    </location>
</feature>
<comment type="caution">
    <text evidence="5">The sequence shown here is derived from an EMBL/GenBank/DDBJ whole genome shotgun (WGS) entry which is preliminary data.</text>
</comment>
<protein>
    <recommendedName>
        <fullName evidence="4">RRM domain-containing protein</fullName>
    </recommendedName>
</protein>
<keyword evidence="1 2" id="KW-0694">RNA-binding</keyword>
<dbReference type="GO" id="GO:0003723">
    <property type="term" value="F:RNA binding"/>
    <property type="evidence" value="ECO:0007669"/>
    <property type="project" value="UniProtKB-UniRule"/>
</dbReference>
<feature type="compositionally biased region" description="Low complexity" evidence="3">
    <location>
        <begin position="127"/>
        <end position="137"/>
    </location>
</feature>
<dbReference type="InterPro" id="IPR003954">
    <property type="entry name" value="RRM_euk-type"/>
</dbReference>
<dbReference type="Pfam" id="PF00076">
    <property type="entry name" value="RRM_1"/>
    <property type="match status" value="1"/>
</dbReference>